<dbReference type="AlphaFoldDB" id="A0A9W5INH0"/>
<dbReference type="EMBL" id="ACEO02000044">
    <property type="protein sequence ID" value="EFC50904.1"/>
    <property type="molecule type" value="Genomic_DNA"/>
</dbReference>
<name>A0A9W5INH0_NEISU</name>
<evidence type="ECO:0000313" key="1">
    <source>
        <dbReference type="EMBL" id="EFC50904.1"/>
    </source>
</evidence>
<accession>A0A9W5INH0</accession>
<protein>
    <submittedName>
        <fullName evidence="1">Uncharacterized protein</fullName>
    </submittedName>
</protein>
<dbReference type="Proteomes" id="UP000004621">
    <property type="component" value="Unassembled WGS sequence"/>
</dbReference>
<reference evidence="1 2" key="1">
    <citation type="submission" date="2010-01" db="EMBL/GenBank/DDBJ databases">
        <authorList>
            <person name="Weinstock G."/>
            <person name="Sodergren E."/>
            <person name="Clifton S."/>
            <person name="Fulton L."/>
            <person name="Fulton B."/>
            <person name="Courtney L."/>
            <person name="Fronick C."/>
            <person name="Harrison M."/>
            <person name="Strong C."/>
            <person name="Farmer C."/>
            <person name="Delahaunty K."/>
            <person name="Markovic C."/>
            <person name="Hall O."/>
            <person name="Minx P."/>
            <person name="Tomlinson C."/>
            <person name="Mitreva M."/>
            <person name="Nelson J."/>
            <person name="Hou S."/>
            <person name="Wollam A."/>
            <person name="Pepin K.H."/>
            <person name="Johnson M."/>
            <person name="Bhonagiri V."/>
            <person name="Nash W.E."/>
            <person name="Warren W."/>
            <person name="Chinwalla A."/>
            <person name="Mardis E.R."/>
            <person name="Wilson R.K."/>
        </authorList>
    </citation>
    <scope>NUCLEOTIDE SEQUENCE [LARGE SCALE GENOMIC DNA]</scope>
    <source>
        <strain evidence="1 2">NJ9703</strain>
    </source>
</reference>
<evidence type="ECO:0000313" key="2">
    <source>
        <dbReference type="Proteomes" id="UP000004621"/>
    </source>
</evidence>
<gene>
    <name evidence="1" type="ORF">NEISUBOT_05672</name>
</gene>
<proteinExistence type="predicted"/>
<organism evidence="1 2">
    <name type="scientific">Neisseria subflava NJ9703</name>
    <dbReference type="NCBI Taxonomy" id="546268"/>
    <lineage>
        <taxon>Bacteria</taxon>
        <taxon>Pseudomonadati</taxon>
        <taxon>Pseudomonadota</taxon>
        <taxon>Betaproteobacteria</taxon>
        <taxon>Neisseriales</taxon>
        <taxon>Neisseriaceae</taxon>
        <taxon>Neisseria</taxon>
    </lineage>
</organism>
<comment type="caution">
    <text evidence="1">The sequence shown here is derived from an EMBL/GenBank/DDBJ whole genome shotgun (WGS) entry which is preliminary data.</text>
</comment>
<sequence>MSTECCMETNLTINLILKNKTKQNKTKRKWLHPHHCQNCSQMAPGSDVS</sequence>